<organism evidence="3 4">
    <name type="scientific">Candidatus Methylobacter favarea</name>
    <dbReference type="NCBI Taxonomy" id="2707345"/>
    <lineage>
        <taxon>Bacteria</taxon>
        <taxon>Pseudomonadati</taxon>
        <taxon>Pseudomonadota</taxon>
        <taxon>Gammaproteobacteria</taxon>
        <taxon>Methylococcales</taxon>
        <taxon>Methylococcaceae</taxon>
        <taxon>Methylobacter</taxon>
    </lineage>
</organism>
<accession>A0A8S0XVR5</accession>
<evidence type="ECO:0000313" key="4">
    <source>
        <dbReference type="Proteomes" id="UP000494216"/>
    </source>
</evidence>
<dbReference type="Gene3D" id="3.30.530.20">
    <property type="match status" value="1"/>
</dbReference>
<protein>
    <recommendedName>
        <fullName evidence="2">Activator of Hsp90 ATPase homologue 1/2-like C-terminal domain-containing protein</fullName>
    </recommendedName>
</protein>
<dbReference type="SUPFAM" id="SSF55961">
    <property type="entry name" value="Bet v1-like"/>
    <property type="match status" value="1"/>
</dbReference>
<dbReference type="InterPro" id="IPR013538">
    <property type="entry name" value="ASHA1/2-like_C"/>
</dbReference>
<gene>
    <name evidence="3" type="ORF">METHB2_840004</name>
</gene>
<name>A0A8S0XVR5_9GAMM</name>
<feature type="domain" description="Activator of Hsp90 ATPase homologue 1/2-like C-terminal" evidence="2">
    <location>
        <begin position="21"/>
        <end position="74"/>
    </location>
</feature>
<comment type="caution">
    <text evidence="3">The sequence shown here is derived from an EMBL/GenBank/DDBJ whole genome shotgun (WGS) entry which is preliminary data.</text>
</comment>
<keyword evidence="4" id="KW-1185">Reference proteome</keyword>
<evidence type="ECO:0000256" key="1">
    <source>
        <dbReference type="ARBA" id="ARBA00006817"/>
    </source>
</evidence>
<dbReference type="AlphaFoldDB" id="A0A8S0XVR5"/>
<dbReference type="Proteomes" id="UP000494216">
    <property type="component" value="Unassembled WGS sequence"/>
</dbReference>
<evidence type="ECO:0000259" key="2">
    <source>
        <dbReference type="Pfam" id="PF08327"/>
    </source>
</evidence>
<dbReference type="EMBL" id="CADCXN010000118">
    <property type="protein sequence ID" value="CAA9892838.1"/>
    <property type="molecule type" value="Genomic_DNA"/>
</dbReference>
<dbReference type="InterPro" id="IPR023393">
    <property type="entry name" value="START-like_dom_sf"/>
</dbReference>
<reference evidence="3 4" key="1">
    <citation type="submission" date="2020-02" db="EMBL/GenBank/DDBJ databases">
        <authorList>
            <person name="Hogendoorn C."/>
        </authorList>
    </citation>
    <scope>NUCLEOTIDE SEQUENCE [LARGE SCALE GENOMIC DNA]</scope>
    <source>
        <strain evidence="3">METHB21</strain>
    </source>
</reference>
<comment type="similarity">
    <text evidence="1">Belongs to the AHA1 family.</text>
</comment>
<dbReference type="Pfam" id="PF08327">
    <property type="entry name" value="AHSA1"/>
    <property type="match status" value="1"/>
</dbReference>
<evidence type="ECO:0000313" key="3">
    <source>
        <dbReference type="EMBL" id="CAA9892838.1"/>
    </source>
</evidence>
<sequence>MEPGFRPAPQPVETPGHECAEFAMTAVISLEPHENGTKYTALVMHADKEARFKHEKMGFHEGWGTALDELVEMIKKM</sequence>
<proteinExistence type="inferred from homology"/>